<dbReference type="Proteomes" id="UP001189429">
    <property type="component" value="Unassembled WGS sequence"/>
</dbReference>
<reference evidence="2" key="1">
    <citation type="submission" date="2023-10" db="EMBL/GenBank/DDBJ databases">
        <authorList>
            <person name="Chen Y."/>
            <person name="Shah S."/>
            <person name="Dougan E. K."/>
            <person name="Thang M."/>
            <person name="Chan C."/>
        </authorList>
    </citation>
    <scope>NUCLEOTIDE SEQUENCE [LARGE SCALE GENOMIC DNA]</scope>
</reference>
<dbReference type="PANTHER" id="PTHR48134">
    <property type="entry name" value="GLYCOPROTEIN 96-92-RELATED-RELATED"/>
    <property type="match status" value="1"/>
</dbReference>
<dbReference type="InterPro" id="IPR027417">
    <property type="entry name" value="P-loop_NTPase"/>
</dbReference>
<feature type="compositionally biased region" description="Basic residues" evidence="1">
    <location>
        <begin position="1077"/>
        <end position="1091"/>
    </location>
</feature>
<feature type="compositionally biased region" description="Basic residues" evidence="1">
    <location>
        <begin position="581"/>
        <end position="599"/>
    </location>
</feature>
<feature type="compositionally biased region" description="Basic residues" evidence="1">
    <location>
        <begin position="610"/>
        <end position="621"/>
    </location>
</feature>
<name>A0ABN9T0K5_9DINO</name>
<dbReference type="Gene3D" id="3.40.50.300">
    <property type="entry name" value="P-loop containing nucleotide triphosphate hydrolases"/>
    <property type="match status" value="2"/>
</dbReference>
<evidence type="ECO:0000313" key="2">
    <source>
        <dbReference type="EMBL" id="CAK0838358.1"/>
    </source>
</evidence>
<feature type="region of interest" description="Disordered" evidence="1">
    <location>
        <begin position="2003"/>
        <end position="2031"/>
    </location>
</feature>
<gene>
    <name evidence="2" type="ORF">PCOR1329_LOCUS34325</name>
</gene>
<sequence>MEKKSDARMLQGLRISEEPGDRVPRALVSAISELSLKDATVGAFGVAFAPAAAATHAGRASGARERYLRAIFEGVPRALVSAISELSLKDATVGAFAVAFAPAAAAAHARRASGARERYLRAIFEGVPRALVSAISELSLKDATVGAFAVAFAPAAAAAHASVPRALVSAISELSLKDATVGAFAVAFAPAAAATHARRASGARERYLRAIFEGVPRTLVSAISELSLKDATVGAFGVAFAPAAAAAHAGRASGVPRALVSVISELSLKDATVGAFAVAFALAAAAARARAKGGRGKGKAGEDKPKLKVVDEWNHLVKKVYKSYPDKDVGGSIKYGGKKLFRVDTLQEWNTPDYCELTARTPQGLNLTFATLAESLPAVAAAGRQDECTGFQQLADLFDEATLRPLAELAQFDAEGEKEDRQDAVQKLLEFAGDKDEVAKRLKALGTVADTATRLWAFAAGMGQLIAAAQDPKEWADKVAEPDKQHKSLKSWLDRPKRLDKLAEATIAAYEDRFYWGGKKRRWQRYGKSDASEEESGDDSSGSSSSKSKQKKNKKKNSKKKRDKKSKKKSSSSSSSSSEAKKKKTVKKEKTKKKKKKRGSSSSASESAPKKKKDKKVKKRSNSSEEPEPKKPKDEKKDSKDNGTDDKITPKEEAFTQWSLSAAQRVAADAETCATGAYTLEDLKKLFESVPEPVRELAGVSTFLLELAEMKTAPPIATAREPLTALKTVGIQCEKCCSSQQCRFNPHEAGKKAQAKFNGRCMWCSPVRLETVCKDARQSKLAARFLVILNDLDNGIFDVAVERLAAHENGGDVVDRANAILAERGELADGAAEAAAPLEERPPDDEDAPEFPPQPAPLPQALALDPRPASQQRRVQRLCEGYALARAMGRQLRGKQDCGTCVFSTAAPGNRANALGGQCVFCTPDRMKEAARDTMKQKHVVAALKKFEKEKPAVEGQKPAVYEKAPGRLRRHLTVGEFKDIVTPKHCCRGAGADMCLFNTKSPGAPARVQKDDKGLCSWCNPERLRDMQTSRAGGVLAQLQAFRQKDAAVAANAEAIAKEILGDDYMAKLQQKRARAHQQRARHLRRKGDQKKHWAEALKKRKLQRESPHDDRETRKRYRAGVLADQKKVMNSFFPDEADRRARGRADDVPAPEDALPPLKDATHSDLSAGLRSWLERGSWGKCVKCGCLQPRPMHEIDLAGDPKVEVRESQCRRCNAARDYWAPTPDDVPRALRNLSDDIVKALRPIEVDVGPETRSTDSLGRWNGYRKKVKMITFYFSKWHVEDKIKELEGKQARSTARKAHRYLLSCEESAYRWFHDMHEKFIAKHGEDAADRKRKRPYHFLQEVGLECALWPNLYWRTDMTETHEQWSDVRREENREAKDPKKKRAKYGYDSDESDAEDGHGKCGADELEQGDDGGQRTSVKRSFMAKCLSDLIGYQSDFELLQFVFDLNLWATLGAKKNLNLENVPMRIRMKGHPFSPLYWKDTLNALVDLVRQVGLPKLFFTIAPWEQSFPYHEWLRDEMHKTLRTRMHLPVGETLHITHSLMQIVRGVIAGNNQQSQDRADRKWKKHVFSCKTEDGKTTKTVTSFTRLEFQDGSRKEGTKRYDGSGRPHLHVLFFAEEDVLADAKLERHLFASKPDEFSDHLKGYIDGSQLDKRGASESKWPVYSGEPGYHIQAEKLLLQHSQADKEAGLRAFCVDVMDAVPIHQDWLESDGESLLLQYVTKYVAKFSDSSYDEWMNDQASADSVARRVCFEYHPYEPEMILQLCGAQFRQVDISTVSRGWRSVTAPYVGMAETPAWVEKYATCEWRSEEMCLLEWLRKTNDDGGIAGWLKARHKAALYEAAYQHHCATLTPGGEPPSPAGFRSDLRKQYKQSGEGAPFLVWMEEMSVRAGASAAEFPSLEEFARDYVVRGEKIVAVDTVFEFNDPYYGQWAAMNVPFRDLEDLRFDVVDKLVPAKFRHLAAALKLCADRSRVPEEFRELFVDERKCMDHVKSAASSQKFSESKNDERTARDAEAAVTGGRRQARDGAQAEVTFLRKQLHFEETVNESVDRALQANHSENWEEADEAREEAFQKNKPIVCLGKPGTGKTTSSKCLLIAASQDEALPLMTMYDLVVVDEVSLLDCPQFERLIKLWSVAERVPALVFLGDKYQLPGVGETRPWESAAWPRPNCYHVKLDETWRCKEERFQHILDELRTSKPSKETLQKICRGHMAWKIGAPTPADLKALFEKHPETRIVTCTRKGAATVNEAAIVALHGRKSPLGTLPGDVELNPENYWDGKFRTDRRPIPSAVPVHKKMKVYLTKNVRKEDDYVNGMLCEVENYHADEDMLRVRTKTGHRLAISRWTDRDKGNAVYFPIRPGYASTIDKVQGDEFPHITIYLDG</sequence>
<feature type="compositionally biased region" description="Basic and acidic residues" evidence="1">
    <location>
        <begin position="2008"/>
        <end position="2021"/>
    </location>
</feature>
<accession>A0ABN9T0K5</accession>
<proteinExistence type="predicted"/>
<dbReference type="EMBL" id="CAUYUJ010014216">
    <property type="protein sequence ID" value="CAK0838358.1"/>
    <property type="molecule type" value="Genomic_DNA"/>
</dbReference>
<dbReference type="Pfam" id="PF13604">
    <property type="entry name" value="AAA_30"/>
    <property type="match status" value="1"/>
</dbReference>
<evidence type="ECO:0000313" key="3">
    <source>
        <dbReference type="Proteomes" id="UP001189429"/>
    </source>
</evidence>
<dbReference type="Gene3D" id="2.30.30.940">
    <property type="match status" value="1"/>
</dbReference>
<keyword evidence="3" id="KW-1185">Reference proteome</keyword>
<feature type="region of interest" description="Disordered" evidence="1">
    <location>
        <begin position="831"/>
        <end position="870"/>
    </location>
</feature>
<feature type="compositionally biased region" description="Basic residues" evidence="1">
    <location>
        <begin position="548"/>
        <end position="570"/>
    </location>
</feature>
<comment type="caution">
    <text evidence="2">The sequence shown here is derived from an EMBL/GenBank/DDBJ whole genome shotgun (WGS) entry which is preliminary data.</text>
</comment>
<dbReference type="SUPFAM" id="SSF52540">
    <property type="entry name" value="P-loop containing nucleoside triphosphate hydrolases"/>
    <property type="match status" value="2"/>
</dbReference>
<feature type="region of interest" description="Disordered" evidence="1">
    <location>
        <begin position="528"/>
        <end position="653"/>
    </location>
</feature>
<feature type="compositionally biased region" description="Basic and acidic residues" evidence="1">
    <location>
        <begin position="1138"/>
        <end position="1149"/>
    </location>
</feature>
<feature type="region of interest" description="Disordered" evidence="1">
    <location>
        <begin position="1137"/>
        <end position="1163"/>
    </location>
</feature>
<feature type="region of interest" description="Disordered" evidence="1">
    <location>
        <begin position="1077"/>
        <end position="1117"/>
    </location>
</feature>
<dbReference type="PANTHER" id="PTHR48134:SF2">
    <property type="entry name" value="OS04G0609100 PROTEIN"/>
    <property type="match status" value="1"/>
</dbReference>
<evidence type="ECO:0000256" key="1">
    <source>
        <dbReference type="SAM" id="MobiDB-lite"/>
    </source>
</evidence>
<feature type="compositionally biased region" description="Low complexity" evidence="1">
    <location>
        <begin position="859"/>
        <end position="869"/>
    </location>
</feature>
<feature type="region of interest" description="Disordered" evidence="1">
    <location>
        <begin position="1370"/>
        <end position="1422"/>
    </location>
</feature>
<feature type="compositionally biased region" description="Basic and acidic residues" evidence="1">
    <location>
        <begin position="1092"/>
        <end position="1115"/>
    </location>
</feature>
<organism evidence="2 3">
    <name type="scientific">Prorocentrum cordatum</name>
    <dbReference type="NCBI Taxonomy" id="2364126"/>
    <lineage>
        <taxon>Eukaryota</taxon>
        <taxon>Sar</taxon>
        <taxon>Alveolata</taxon>
        <taxon>Dinophyceae</taxon>
        <taxon>Prorocentrales</taxon>
        <taxon>Prorocentraceae</taxon>
        <taxon>Prorocentrum</taxon>
    </lineage>
</organism>
<feature type="compositionally biased region" description="Basic and acidic residues" evidence="1">
    <location>
        <begin position="1370"/>
        <end position="1384"/>
    </location>
</feature>
<feature type="compositionally biased region" description="Basic and acidic residues" evidence="1">
    <location>
        <begin position="627"/>
        <end position="653"/>
    </location>
</feature>
<protein>
    <submittedName>
        <fullName evidence="2">Uncharacterized protein</fullName>
    </submittedName>
</protein>